<feature type="domain" description="H-type lectin" evidence="1">
    <location>
        <begin position="209"/>
        <end position="275"/>
    </location>
</feature>
<dbReference type="Gene3D" id="2.60.40.2080">
    <property type="match status" value="3"/>
</dbReference>
<organism evidence="2 3">
    <name type="scientific">Favolaschia claudopus</name>
    <dbReference type="NCBI Taxonomy" id="2862362"/>
    <lineage>
        <taxon>Eukaryota</taxon>
        <taxon>Fungi</taxon>
        <taxon>Dikarya</taxon>
        <taxon>Basidiomycota</taxon>
        <taxon>Agaricomycotina</taxon>
        <taxon>Agaricomycetes</taxon>
        <taxon>Agaricomycetidae</taxon>
        <taxon>Agaricales</taxon>
        <taxon>Marasmiineae</taxon>
        <taxon>Mycenaceae</taxon>
        <taxon>Favolaschia</taxon>
    </lineage>
</organism>
<evidence type="ECO:0000259" key="1">
    <source>
        <dbReference type="Pfam" id="PF09458"/>
    </source>
</evidence>
<protein>
    <recommendedName>
        <fullName evidence="1">H-type lectin domain-containing protein</fullName>
    </recommendedName>
</protein>
<dbReference type="SUPFAM" id="SSF141086">
    <property type="entry name" value="Agglutinin HPA-like"/>
    <property type="match status" value="3"/>
</dbReference>
<feature type="domain" description="H-type lectin" evidence="1">
    <location>
        <begin position="128"/>
        <end position="185"/>
    </location>
</feature>
<keyword evidence="3" id="KW-1185">Reference proteome</keyword>
<name>A0AAW0AKK4_9AGAR</name>
<dbReference type="InterPro" id="IPR019019">
    <property type="entry name" value="H-type_lectin_domain"/>
</dbReference>
<accession>A0AAW0AKK4</accession>
<reference evidence="2 3" key="1">
    <citation type="journal article" date="2024" name="J Genomics">
        <title>Draft genome sequencing and assembly of Favolaschia claudopus CIRM-BRFM 2984 isolated from oak limbs.</title>
        <authorList>
            <person name="Navarro D."/>
            <person name="Drula E."/>
            <person name="Chaduli D."/>
            <person name="Cazenave R."/>
            <person name="Ahrendt S."/>
            <person name="Wang J."/>
            <person name="Lipzen A."/>
            <person name="Daum C."/>
            <person name="Barry K."/>
            <person name="Grigoriev I.V."/>
            <person name="Favel A."/>
            <person name="Rosso M.N."/>
            <person name="Martin F."/>
        </authorList>
    </citation>
    <scope>NUCLEOTIDE SEQUENCE [LARGE SCALE GENOMIC DNA]</scope>
    <source>
        <strain evidence="2 3">CIRM-BRFM 2984</strain>
    </source>
</reference>
<evidence type="ECO:0000313" key="2">
    <source>
        <dbReference type="EMBL" id="KAK7013281.1"/>
    </source>
</evidence>
<comment type="caution">
    <text evidence="2">The sequence shown here is derived from an EMBL/GenBank/DDBJ whole genome shotgun (WGS) entry which is preliminary data.</text>
</comment>
<dbReference type="Pfam" id="PF09458">
    <property type="entry name" value="H_lectin"/>
    <property type="match status" value="3"/>
</dbReference>
<feature type="domain" description="H-type lectin" evidence="1">
    <location>
        <begin position="301"/>
        <end position="363"/>
    </location>
</feature>
<proteinExistence type="predicted"/>
<dbReference type="InterPro" id="IPR037221">
    <property type="entry name" value="H-type_lectin_dom_sf"/>
</dbReference>
<dbReference type="AlphaFoldDB" id="A0AAW0AKK4"/>
<dbReference type="GO" id="GO:0030246">
    <property type="term" value="F:carbohydrate binding"/>
    <property type="evidence" value="ECO:0007669"/>
    <property type="project" value="InterPro"/>
</dbReference>
<dbReference type="EMBL" id="JAWWNJ010000060">
    <property type="protein sequence ID" value="KAK7013281.1"/>
    <property type="molecule type" value="Genomic_DNA"/>
</dbReference>
<dbReference type="Proteomes" id="UP001362999">
    <property type="component" value="Unassembled WGS sequence"/>
</dbReference>
<gene>
    <name evidence="2" type="ORF">R3P38DRAFT_2546656</name>
</gene>
<sequence>MINQHQIQSGVKVLVGPPGSFAWLRVQGPLTHEKLGGLTPVKGGVDAEGHPVYSARGFCGASDQRVVGGQVKLGSEGTVFNYNILVYKSPLYHFHNASGEYSTKNIWSAVKFGSINSSIISISPTAVEPPSIALAFTEIDMQHNSSDNHNVRAKAYVDSITTRDFRVHIDTWSSTILYNGGVSWLKIATGDPDFRSGVFKCTSETSAWIDFDWRFNYQPAVFVGISAFDIGAARVNSWQLKVYASDITPTGFCMNIDQPGGANQFAGCSVTWVAYAMNKPGVAGGTFGGNELTSSKYTGRTYFPRWFKNPPAVFLGISAFDIPKDNNIRLVVEKWVQGKEYMDWEIRTYAGSKLQAVRVNYLALDLNPYTAEELRGLR</sequence>
<evidence type="ECO:0000313" key="3">
    <source>
        <dbReference type="Proteomes" id="UP001362999"/>
    </source>
</evidence>
<dbReference type="GO" id="GO:0007155">
    <property type="term" value="P:cell adhesion"/>
    <property type="evidence" value="ECO:0007669"/>
    <property type="project" value="InterPro"/>
</dbReference>